<dbReference type="Pfam" id="PF04390">
    <property type="entry name" value="LptE"/>
    <property type="match status" value="1"/>
</dbReference>
<evidence type="ECO:0000313" key="2">
    <source>
        <dbReference type="EMBL" id="TET44316.1"/>
    </source>
</evidence>
<keyword evidence="1" id="KW-1133">Transmembrane helix</keyword>
<proteinExistence type="predicted"/>
<name>A0A523UP78_UNCT6</name>
<accession>A0A523UP78</accession>
<dbReference type="GO" id="GO:0043165">
    <property type="term" value="P:Gram-negative-bacterium-type cell outer membrane assembly"/>
    <property type="evidence" value="ECO:0007669"/>
    <property type="project" value="InterPro"/>
</dbReference>
<evidence type="ECO:0000256" key="1">
    <source>
        <dbReference type="SAM" id="Phobius"/>
    </source>
</evidence>
<dbReference type="InterPro" id="IPR007485">
    <property type="entry name" value="LPS_assembly_LptE"/>
</dbReference>
<dbReference type="Proteomes" id="UP000315525">
    <property type="component" value="Unassembled WGS sequence"/>
</dbReference>
<dbReference type="PROSITE" id="PS51257">
    <property type="entry name" value="PROKAR_LIPOPROTEIN"/>
    <property type="match status" value="1"/>
</dbReference>
<dbReference type="GO" id="GO:0019867">
    <property type="term" value="C:outer membrane"/>
    <property type="evidence" value="ECO:0007669"/>
    <property type="project" value="InterPro"/>
</dbReference>
<keyword evidence="1" id="KW-0472">Membrane</keyword>
<protein>
    <recommendedName>
        <fullName evidence="4">LptE family protein</fullName>
    </recommendedName>
</protein>
<evidence type="ECO:0008006" key="4">
    <source>
        <dbReference type="Google" id="ProtNLM"/>
    </source>
</evidence>
<gene>
    <name evidence="2" type="ORF">E3J62_10685</name>
</gene>
<dbReference type="AlphaFoldDB" id="A0A523UP78"/>
<sequence length="169" mass="18803">MTDKNKFRLDFILIALSICVASACGCMYGFTGALRGEIRTVAIPVFENTTLKYGLETVFTEKALDAFVEDGRLKVVAERNADSILLCTITNFSRAAFSYDESGNVKQDKVTITLSVLYKDAQTDEPILHKKEMAEWGTYFLDSETEDDAISEAALKFGRDIISEIVSAW</sequence>
<dbReference type="EMBL" id="SOJN01000129">
    <property type="protein sequence ID" value="TET44316.1"/>
    <property type="molecule type" value="Genomic_DNA"/>
</dbReference>
<keyword evidence="1" id="KW-0812">Transmembrane</keyword>
<organism evidence="2 3">
    <name type="scientific">candidate division TA06 bacterium</name>
    <dbReference type="NCBI Taxonomy" id="2250710"/>
    <lineage>
        <taxon>Bacteria</taxon>
        <taxon>Bacteria division TA06</taxon>
    </lineage>
</organism>
<evidence type="ECO:0000313" key="3">
    <source>
        <dbReference type="Proteomes" id="UP000315525"/>
    </source>
</evidence>
<comment type="caution">
    <text evidence="2">The sequence shown here is derived from an EMBL/GenBank/DDBJ whole genome shotgun (WGS) entry which is preliminary data.</text>
</comment>
<feature type="transmembrane region" description="Helical" evidence="1">
    <location>
        <begin position="12"/>
        <end position="30"/>
    </location>
</feature>
<reference evidence="2 3" key="1">
    <citation type="submission" date="2019-03" db="EMBL/GenBank/DDBJ databases">
        <title>Metabolic potential of uncultured bacteria and archaea associated with petroleum seepage in deep-sea sediments.</title>
        <authorList>
            <person name="Dong X."/>
            <person name="Hubert C."/>
        </authorList>
    </citation>
    <scope>NUCLEOTIDE SEQUENCE [LARGE SCALE GENOMIC DNA]</scope>
    <source>
        <strain evidence="2">E44_bin18</strain>
    </source>
</reference>